<dbReference type="GO" id="GO:0016740">
    <property type="term" value="F:transferase activity"/>
    <property type="evidence" value="ECO:0007669"/>
    <property type="project" value="UniProtKB-KW"/>
</dbReference>
<dbReference type="Pfam" id="PF00535">
    <property type="entry name" value="Glycos_transf_2"/>
    <property type="match status" value="1"/>
</dbReference>
<keyword evidence="1" id="KW-0812">Transmembrane</keyword>
<evidence type="ECO:0000256" key="1">
    <source>
        <dbReference type="SAM" id="Phobius"/>
    </source>
</evidence>
<feature type="transmembrane region" description="Helical" evidence="1">
    <location>
        <begin position="277"/>
        <end position="294"/>
    </location>
</feature>
<feature type="transmembrane region" description="Helical" evidence="1">
    <location>
        <begin position="301"/>
        <end position="319"/>
    </location>
</feature>
<feature type="domain" description="Glycosyltransferase 2-like" evidence="2">
    <location>
        <begin position="13"/>
        <end position="176"/>
    </location>
</feature>
<dbReference type="PANTHER" id="PTHR43179:SF7">
    <property type="entry name" value="RHAMNOSYLTRANSFERASE WBBL"/>
    <property type="match status" value="1"/>
</dbReference>
<dbReference type="Gene3D" id="3.90.550.10">
    <property type="entry name" value="Spore Coat Polysaccharide Biosynthesis Protein SpsA, Chain A"/>
    <property type="match status" value="1"/>
</dbReference>
<comment type="caution">
    <text evidence="3">The sequence shown here is derived from an EMBL/GenBank/DDBJ whole genome shotgun (WGS) entry which is preliminary data.</text>
</comment>
<reference evidence="3 4" key="2">
    <citation type="submission" date="2019-09" db="EMBL/GenBank/DDBJ databases">
        <title>Mesorhizobium sp. MaA-C15 isolated from Microcystis aeruginosa.</title>
        <authorList>
            <person name="Jeong S.E."/>
            <person name="Jin H.M."/>
            <person name="Jeon C.O."/>
        </authorList>
    </citation>
    <scope>NUCLEOTIDE SEQUENCE [LARGE SCALE GENOMIC DNA]</scope>
    <source>
        <strain evidence="3 4">MaA-C15</strain>
    </source>
</reference>
<evidence type="ECO:0000313" key="3">
    <source>
        <dbReference type="EMBL" id="TYR30594.1"/>
    </source>
</evidence>
<dbReference type="Proteomes" id="UP000323258">
    <property type="component" value="Unassembled WGS sequence"/>
</dbReference>
<dbReference type="RefSeq" id="WP_148916130.1">
    <property type="nucleotide sequence ID" value="NZ_VSZS01000066.1"/>
</dbReference>
<evidence type="ECO:0000259" key="2">
    <source>
        <dbReference type="Pfam" id="PF00535"/>
    </source>
</evidence>
<keyword evidence="4" id="KW-1185">Reference proteome</keyword>
<dbReference type="CDD" id="cd02525">
    <property type="entry name" value="Succinoglycan_BP_ExoA"/>
    <property type="match status" value="1"/>
</dbReference>
<dbReference type="InterPro" id="IPR001173">
    <property type="entry name" value="Glyco_trans_2-like"/>
</dbReference>
<gene>
    <name evidence="3" type="ORF">FY036_17940</name>
</gene>
<proteinExistence type="predicted"/>
<sequence>MTDPSSHFPRVLIVIPCLNEVAHIESVLDQLTGSVERLGATVAVADGASRDGTRELVAELAHSSQWLHLVDNPGRLQSAGINKVVREHGDAFDFLIRVDAHGIYPEDYCDRLVEEAFATGADAVVVSMLTSGSGLFQSAAAIAQNSKLGNGGSAHRSATMGQWVEHGHHALMSVRSFLAVGGYDETFSHNEDAEFDFRLRQAGGRIWLTSATQMTYLPRATLPTLFAQYLKYGRGRARNVLKHRIVPRVRQMIPLLVAPSVLLAALSPIHWAAAVPMLLWMLVCLGFGTAAGIAAKRPEHFLAGVSVMVMHLAWSLGFWQQLLASTMVPTRPSHG</sequence>
<dbReference type="OrthoDB" id="8416156at2"/>
<organism evidence="3 4">
    <name type="scientific">Neoaquamicrobium microcysteis</name>
    <dbReference type="NCBI Taxonomy" id="2682781"/>
    <lineage>
        <taxon>Bacteria</taxon>
        <taxon>Pseudomonadati</taxon>
        <taxon>Pseudomonadota</taxon>
        <taxon>Alphaproteobacteria</taxon>
        <taxon>Hyphomicrobiales</taxon>
        <taxon>Phyllobacteriaceae</taxon>
        <taxon>Neoaquamicrobium</taxon>
    </lineage>
</organism>
<keyword evidence="3" id="KW-0808">Transferase</keyword>
<dbReference type="InterPro" id="IPR029044">
    <property type="entry name" value="Nucleotide-diphossugar_trans"/>
</dbReference>
<dbReference type="SUPFAM" id="SSF53448">
    <property type="entry name" value="Nucleotide-diphospho-sugar transferases"/>
    <property type="match status" value="1"/>
</dbReference>
<dbReference type="AlphaFoldDB" id="A0A5D4GR05"/>
<name>A0A5D4GR05_9HYPH</name>
<dbReference type="EMBL" id="VSZS01000066">
    <property type="protein sequence ID" value="TYR30594.1"/>
    <property type="molecule type" value="Genomic_DNA"/>
</dbReference>
<protein>
    <submittedName>
        <fullName evidence="3">Glycosyltransferase family 2 protein</fullName>
    </submittedName>
</protein>
<keyword evidence="1" id="KW-0472">Membrane</keyword>
<dbReference type="PANTHER" id="PTHR43179">
    <property type="entry name" value="RHAMNOSYLTRANSFERASE WBBL"/>
    <property type="match status" value="1"/>
</dbReference>
<evidence type="ECO:0000313" key="4">
    <source>
        <dbReference type="Proteomes" id="UP000323258"/>
    </source>
</evidence>
<reference evidence="3 4" key="1">
    <citation type="submission" date="2019-08" db="EMBL/GenBank/DDBJ databases">
        <authorList>
            <person name="Seo Y.L."/>
        </authorList>
    </citation>
    <scope>NUCLEOTIDE SEQUENCE [LARGE SCALE GENOMIC DNA]</scope>
    <source>
        <strain evidence="3 4">MaA-C15</strain>
    </source>
</reference>
<keyword evidence="1" id="KW-1133">Transmembrane helix</keyword>
<accession>A0A5D4GR05</accession>